<evidence type="ECO:0000259" key="1">
    <source>
        <dbReference type="Pfam" id="PF10137"/>
    </source>
</evidence>
<reference evidence="2 3" key="1">
    <citation type="submission" date="2024-06" db="EMBL/GenBank/DDBJ databases">
        <title>Genomic Encyclopedia of Type Strains, Phase IV (KMG-IV): sequencing the most valuable type-strain genomes for metagenomic binning, comparative biology and taxonomic classification.</title>
        <authorList>
            <person name="Goeker M."/>
        </authorList>
    </citation>
    <scope>NUCLEOTIDE SEQUENCE [LARGE SCALE GENOMIC DNA]</scope>
    <source>
        <strain evidence="2 3">DSM 29492</strain>
    </source>
</reference>
<name>A0ABV2M8F4_9FIRM</name>
<feature type="domain" description="CD-NTase-associated protein 12/Pycsar effector protein TIR" evidence="1">
    <location>
        <begin position="136"/>
        <end position="254"/>
    </location>
</feature>
<comment type="caution">
    <text evidence="2">The sequence shown here is derived from an EMBL/GenBank/DDBJ whole genome shotgun (WGS) entry which is preliminary data.</text>
</comment>
<evidence type="ECO:0000313" key="3">
    <source>
        <dbReference type="Proteomes" id="UP001549106"/>
    </source>
</evidence>
<dbReference type="Proteomes" id="UP001549106">
    <property type="component" value="Unassembled WGS sequence"/>
</dbReference>
<evidence type="ECO:0000313" key="2">
    <source>
        <dbReference type="EMBL" id="MET3751617.1"/>
    </source>
</evidence>
<sequence length="280" mass="32158">MYYHILIETNEKVGKSKQNKIITEIDIENKDEIINDILMPYLVGTEIVFNGYFLNKKDIMRLKIVTTEQSGKKILEDKSRRMSASGILYCASSTDIFTSDDYITDVTKTLLLEAREKVDNPISITEHQEEKQDKTKVFIVHGRDSEAKLEVARFIERMGFEPIILHEQASEGMTIIEKIEKYSDVGFGIILYTPCDVGYERDDENSKMFRARQNVVFEHGYLIAKLGRGNVCALVKQDVERPNDISGIVYIPFDSNDGWKIPLAKEMKNSGFEVDFNLFL</sequence>
<dbReference type="PIRSF" id="PIRSF032620">
    <property type="entry name" value="UCP032620"/>
    <property type="match status" value="1"/>
</dbReference>
<accession>A0ABV2M8F4</accession>
<dbReference type="RefSeq" id="WP_257465214.1">
    <property type="nucleotide sequence ID" value="NZ_JANJZT010000025.1"/>
</dbReference>
<organism evidence="2 3">
    <name type="scientific">Blautia caecimuris</name>
    <dbReference type="NCBI Taxonomy" id="1796615"/>
    <lineage>
        <taxon>Bacteria</taxon>
        <taxon>Bacillati</taxon>
        <taxon>Bacillota</taxon>
        <taxon>Clostridia</taxon>
        <taxon>Lachnospirales</taxon>
        <taxon>Lachnospiraceae</taxon>
        <taxon>Blautia</taxon>
    </lineage>
</organism>
<dbReference type="InterPro" id="IPR019302">
    <property type="entry name" value="CAP12/PCTIR_TIR_dom"/>
</dbReference>
<protein>
    <submittedName>
        <fullName evidence="2">Nucleotide-binding protein</fullName>
    </submittedName>
</protein>
<keyword evidence="3" id="KW-1185">Reference proteome</keyword>
<gene>
    <name evidence="2" type="ORF">ABID24_002876</name>
</gene>
<dbReference type="Pfam" id="PF10137">
    <property type="entry name" value="CAP12-PCTIR_TIR"/>
    <property type="match status" value="1"/>
</dbReference>
<dbReference type="EMBL" id="JBEPMJ010000024">
    <property type="protein sequence ID" value="MET3751617.1"/>
    <property type="molecule type" value="Genomic_DNA"/>
</dbReference>
<proteinExistence type="predicted"/>
<dbReference type="InterPro" id="IPR014571">
    <property type="entry name" value="UCP032620"/>
</dbReference>